<protein>
    <recommendedName>
        <fullName evidence="4">MotA/TolQ/ExbB proton channel domain-containing protein</fullName>
    </recommendedName>
</protein>
<dbReference type="KEGG" id="fbe:FF125_21155"/>
<reference evidence="2 3" key="1">
    <citation type="submission" date="2019-05" db="EMBL/GenBank/DDBJ databases">
        <title>Algicella ahnfeltiae gen. nov., sp. nov., a novel marine bacterium of the family Flavobacteriaceae isolated from a red alga.</title>
        <authorList>
            <person name="Nedashkovskaya O.I."/>
            <person name="Kukhlevskiy A.D."/>
            <person name="Kim S.-G."/>
            <person name="Zhukova N.V."/>
            <person name="Mikhailov V.V."/>
        </authorList>
    </citation>
    <scope>NUCLEOTIDE SEQUENCE [LARGE SCALE GENOMIC DNA]</scope>
    <source>
        <strain evidence="2 3">10Alg115</strain>
    </source>
</reference>
<feature type="transmembrane region" description="Helical" evidence="1">
    <location>
        <begin position="14"/>
        <end position="31"/>
    </location>
</feature>
<dbReference type="RefSeq" id="WP_138952115.1">
    <property type="nucleotide sequence ID" value="NZ_CP040749.1"/>
</dbReference>
<gene>
    <name evidence="2" type="ORF">FF125_21155</name>
</gene>
<proteinExistence type="predicted"/>
<evidence type="ECO:0000256" key="1">
    <source>
        <dbReference type="SAM" id="Phobius"/>
    </source>
</evidence>
<feature type="transmembrane region" description="Helical" evidence="1">
    <location>
        <begin position="90"/>
        <end position="114"/>
    </location>
</feature>
<keyword evidence="1" id="KW-0472">Membrane</keyword>
<dbReference type="OrthoDB" id="1001678at2"/>
<keyword evidence="3" id="KW-1185">Reference proteome</keyword>
<dbReference type="AlphaFoldDB" id="A0A5B7U1D3"/>
<keyword evidence="1" id="KW-0812">Transmembrane</keyword>
<evidence type="ECO:0000313" key="3">
    <source>
        <dbReference type="Proteomes" id="UP000306229"/>
    </source>
</evidence>
<feature type="transmembrane region" description="Helical" evidence="1">
    <location>
        <begin position="43"/>
        <end position="70"/>
    </location>
</feature>
<evidence type="ECO:0000313" key="2">
    <source>
        <dbReference type="EMBL" id="QCX40827.1"/>
    </source>
</evidence>
<dbReference type="EMBL" id="CP040749">
    <property type="protein sequence ID" value="QCX40827.1"/>
    <property type="molecule type" value="Genomic_DNA"/>
</dbReference>
<organism evidence="2 3">
    <name type="scientific">Aureibaculum algae</name>
    <dbReference type="NCBI Taxonomy" id="2584122"/>
    <lineage>
        <taxon>Bacteria</taxon>
        <taxon>Pseudomonadati</taxon>
        <taxon>Bacteroidota</taxon>
        <taxon>Flavobacteriia</taxon>
        <taxon>Flavobacteriales</taxon>
        <taxon>Flavobacteriaceae</taxon>
        <taxon>Aureibaculum</taxon>
    </lineage>
</organism>
<name>A0A5B7U1D3_9FLAO</name>
<keyword evidence="1" id="KW-1133">Transmembrane helix</keyword>
<dbReference type="Proteomes" id="UP000306229">
    <property type="component" value="Chromosome"/>
</dbReference>
<sequence>MSSFFQKFFQLEPLLTYPLLLLLILVILLLIKGFLEKENSEKIINLISSVSLFALVWGFFTLMISLIGAFEAIQMANEISAGVIAGGLQYGLLTPVFGSVIFLIGRLGIIVLTWTKK</sequence>
<accession>A0A5B7U1D3</accession>
<evidence type="ECO:0008006" key="4">
    <source>
        <dbReference type="Google" id="ProtNLM"/>
    </source>
</evidence>